<dbReference type="SUPFAM" id="SSF52980">
    <property type="entry name" value="Restriction endonuclease-like"/>
    <property type="match status" value="1"/>
</dbReference>
<dbReference type="EMBL" id="RXZH01000003">
    <property type="protein sequence ID" value="RTZ16022.1"/>
    <property type="molecule type" value="Genomic_DNA"/>
</dbReference>
<dbReference type="Pfam" id="PF02021">
    <property type="entry name" value="UPF0102"/>
    <property type="match status" value="1"/>
</dbReference>
<gene>
    <name evidence="3" type="ORF">EJ063_09595</name>
</gene>
<dbReference type="InterPro" id="IPR003509">
    <property type="entry name" value="UPF0102_YraN-like"/>
</dbReference>
<protein>
    <recommendedName>
        <fullName evidence="2">UPF0102 protein EJ063_09595</fullName>
    </recommendedName>
</protein>
<dbReference type="GO" id="GO:0003676">
    <property type="term" value="F:nucleic acid binding"/>
    <property type="evidence" value="ECO:0007669"/>
    <property type="project" value="InterPro"/>
</dbReference>
<dbReference type="Gene3D" id="3.40.1350.10">
    <property type="match status" value="1"/>
</dbReference>
<dbReference type="AlphaFoldDB" id="A0A3S0MJZ5"/>
<organism evidence="3 4">
    <name type="scientific">Vibrio aquaticus</name>
    <dbReference type="NCBI Taxonomy" id="2496559"/>
    <lineage>
        <taxon>Bacteria</taxon>
        <taxon>Pseudomonadati</taxon>
        <taxon>Pseudomonadota</taxon>
        <taxon>Gammaproteobacteria</taxon>
        <taxon>Vibrionales</taxon>
        <taxon>Vibrionaceae</taxon>
        <taxon>Vibrio</taxon>
    </lineage>
</organism>
<sequence>MPNTSRSQGQLYEAAAEKYLIGCGLTIIERNFLAKGGELDLIMRDGPTIVFVEVRYRNSQAYGHAAETVTRSKIKKLIKAANVWLLKNGLSIYSTDFRFDLIAIHKQGEQIEWIKNAITEG</sequence>
<evidence type="ECO:0000313" key="4">
    <source>
        <dbReference type="Proteomes" id="UP000268973"/>
    </source>
</evidence>
<name>A0A3S0MJZ5_9VIBR</name>
<dbReference type="NCBIfam" id="TIGR00252">
    <property type="entry name" value="YraN family protein"/>
    <property type="match status" value="1"/>
</dbReference>
<dbReference type="Proteomes" id="UP000268973">
    <property type="component" value="Unassembled WGS sequence"/>
</dbReference>
<evidence type="ECO:0000313" key="3">
    <source>
        <dbReference type="EMBL" id="RTZ16022.1"/>
    </source>
</evidence>
<dbReference type="CDD" id="cd20736">
    <property type="entry name" value="PoNe_Nuclease"/>
    <property type="match status" value="1"/>
</dbReference>
<dbReference type="HAMAP" id="MF_00048">
    <property type="entry name" value="UPF0102"/>
    <property type="match status" value="1"/>
</dbReference>
<dbReference type="InterPro" id="IPR011856">
    <property type="entry name" value="tRNA_endonuc-like_dom_sf"/>
</dbReference>
<evidence type="ECO:0000256" key="1">
    <source>
        <dbReference type="ARBA" id="ARBA00006738"/>
    </source>
</evidence>
<proteinExistence type="inferred from homology"/>
<dbReference type="RefSeq" id="WP_126574071.1">
    <property type="nucleotide sequence ID" value="NZ_RXZH01000003.1"/>
</dbReference>
<dbReference type="PANTHER" id="PTHR34039:SF1">
    <property type="entry name" value="UPF0102 PROTEIN YRAN"/>
    <property type="match status" value="1"/>
</dbReference>
<keyword evidence="4" id="KW-1185">Reference proteome</keyword>
<comment type="caution">
    <text evidence="3">The sequence shown here is derived from an EMBL/GenBank/DDBJ whole genome shotgun (WGS) entry which is preliminary data.</text>
</comment>
<dbReference type="OrthoDB" id="9794876at2"/>
<comment type="similarity">
    <text evidence="1 2">Belongs to the UPF0102 family.</text>
</comment>
<evidence type="ECO:0000256" key="2">
    <source>
        <dbReference type="HAMAP-Rule" id="MF_00048"/>
    </source>
</evidence>
<reference evidence="3 4" key="1">
    <citation type="submission" date="2018-12" db="EMBL/GenBank/DDBJ databases">
        <title>Vibrio sp. isolated from China Sea.</title>
        <authorList>
            <person name="Li Y."/>
        </authorList>
    </citation>
    <scope>NUCLEOTIDE SEQUENCE [LARGE SCALE GENOMIC DNA]</scope>
    <source>
        <strain evidence="3 4">BEI207</strain>
    </source>
</reference>
<accession>A0A3S0MJZ5</accession>
<dbReference type="PANTHER" id="PTHR34039">
    <property type="entry name" value="UPF0102 PROTEIN YRAN"/>
    <property type="match status" value="1"/>
</dbReference>
<dbReference type="NCBIfam" id="NF009150">
    <property type="entry name" value="PRK12497.1-3"/>
    <property type="match status" value="1"/>
</dbReference>
<dbReference type="InterPro" id="IPR011335">
    <property type="entry name" value="Restrct_endonuc-II-like"/>
</dbReference>